<organism evidence="3 4">
    <name type="scientific">Sphaerotilus uruguayifluvii</name>
    <dbReference type="NCBI Taxonomy" id="2735897"/>
    <lineage>
        <taxon>Bacteria</taxon>
        <taxon>Pseudomonadati</taxon>
        <taxon>Pseudomonadota</taxon>
        <taxon>Betaproteobacteria</taxon>
        <taxon>Burkholderiales</taxon>
        <taxon>Sphaerotilaceae</taxon>
        <taxon>Sphaerotilus</taxon>
    </lineage>
</organism>
<dbReference type="RefSeq" id="WP_173803570.1">
    <property type="nucleotide sequence ID" value="NZ_JABSNM010000001.1"/>
</dbReference>
<dbReference type="InterPro" id="IPR005586">
    <property type="entry name" value="ABC_trans_aux"/>
</dbReference>
<evidence type="ECO:0000259" key="2">
    <source>
        <dbReference type="Pfam" id="PF03886"/>
    </source>
</evidence>
<proteinExistence type="predicted"/>
<evidence type="ECO:0000256" key="1">
    <source>
        <dbReference type="SAM" id="MobiDB-lite"/>
    </source>
</evidence>
<protein>
    <recommendedName>
        <fullName evidence="2">ABC-type transport auxiliary lipoprotein component domain-containing protein</fullName>
    </recommendedName>
</protein>
<dbReference type="Proteomes" id="UP001516061">
    <property type="component" value="Unassembled WGS sequence"/>
</dbReference>
<dbReference type="Pfam" id="PF03886">
    <property type="entry name" value="ABC_trans_aux"/>
    <property type="match status" value="1"/>
</dbReference>
<sequence length="242" mass="24862">MKSVTMTTAPARRLLLRRGAGVLAGALAATVLAGCAAAPTRVPRLLRLAGSDDAAAAGEAAPDLSAAPVWQLQRVQLPAYLDRELILAGQGAHGLQALPDVRWAEPLGEAVPRLLRADLAAAAAAAGLPVQVWGAALPAGLVAVQRLRIDIDRLEADRPGGVVRLGASWVATDPAGRRPPRAGRIDLAEPVDAPGPDGAAPEAERLVAAHRRALRRLAQAVAPAVVRVAQGARETDSAFQGS</sequence>
<dbReference type="PROSITE" id="PS51257">
    <property type="entry name" value="PROKAR_LIPOPROTEIN"/>
    <property type="match status" value="1"/>
</dbReference>
<feature type="domain" description="ABC-type transport auxiliary lipoprotein component" evidence="2">
    <location>
        <begin position="55"/>
        <end position="222"/>
    </location>
</feature>
<dbReference type="PROSITE" id="PS51318">
    <property type="entry name" value="TAT"/>
    <property type="match status" value="1"/>
</dbReference>
<name>A0ABX2FX82_9BURK</name>
<evidence type="ECO:0000313" key="3">
    <source>
        <dbReference type="EMBL" id="NRT54633.1"/>
    </source>
</evidence>
<dbReference type="Gene3D" id="3.40.50.10610">
    <property type="entry name" value="ABC-type transport auxiliary lipoprotein component"/>
    <property type="match status" value="1"/>
</dbReference>
<evidence type="ECO:0000313" key="4">
    <source>
        <dbReference type="Proteomes" id="UP001516061"/>
    </source>
</evidence>
<dbReference type="InterPro" id="IPR006311">
    <property type="entry name" value="TAT_signal"/>
</dbReference>
<dbReference type="EMBL" id="JABSNM010000001">
    <property type="protein sequence ID" value="NRT54633.1"/>
    <property type="molecule type" value="Genomic_DNA"/>
</dbReference>
<comment type="caution">
    <text evidence="3">The sequence shown here is derived from an EMBL/GenBank/DDBJ whole genome shotgun (WGS) entry which is preliminary data.</text>
</comment>
<reference evidence="3 4" key="1">
    <citation type="submission" date="2020-05" db="EMBL/GenBank/DDBJ databases">
        <title>Genomic Encyclopedia of Type Strains, Phase IV (KMG-V): Genome sequencing to study the core and pangenomes of soil and plant-associated prokaryotes.</title>
        <authorList>
            <person name="Whitman W."/>
        </authorList>
    </citation>
    <scope>NUCLEOTIDE SEQUENCE [LARGE SCALE GENOMIC DNA]</scope>
    <source>
        <strain evidence="3 4">C29</strain>
    </source>
</reference>
<accession>A0ABX2FX82</accession>
<gene>
    <name evidence="3" type="ORF">HNQ01_000340</name>
</gene>
<feature type="region of interest" description="Disordered" evidence="1">
    <location>
        <begin position="175"/>
        <end position="200"/>
    </location>
</feature>
<feature type="compositionally biased region" description="Low complexity" evidence="1">
    <location>
        <begin position="188"/>
        <end position="200"/>
    </location>
</feature>
<dbReference type="SUPFAM" id="SSF159594">
    <property type="entry name" value="XCC0632-like"/>
    <property type="match status" value="1"/>
</dbReference>
<keyword evidence="4" id="KW-1185">Reference proteome</keyword>